<sequence length="139" mass="14498">MLAVAAFAGVVVVFSAWWFGPDLFGRHEPGNERVVPATVTMGASCSEPDAEETVRFELDGETRNGTLGACGHDREDQVEIAVPVGAGSGLIDVRIAATTRGSSDLRRPVGLGLLALSCAGGGMYAFLVARGPRQRAVLI</sequence>
<dbReference type="OrthoDB" id="5189203at2"/>
<gene>
    <name evidence="2" type="ORF">FB471_4723</name>
</gene>
<keyword evidence="1" id="KW-1133">Transmembrane helix</keyword>
<dbReference type="AlphaFoldDB" id="A0A542DP77"/>
<feature type="transmembrane region" description="Helical" evidence="1">
    <location>
        <begin position="109"/>
        <end position="129"/>
    </location>
</feature>
<dbReference type="Proteomes" id="UP000320876">
    <property type="component" value="Unassembled WGS sequence"/>
</dbReference>
<keyword evidence="1" id="KW-0812">Transmembrane</keyword>
<accession>A0A542DP77</accession>
<keyword evidence="1" id="KW-0472">Membrane</keyword>
<comment type="caution">
    <text evidence="2">The sequence shown here is derived from an EMBL/GenBank/DDBJ whole genome shotgun (WGS) entry which is preliminary data.</text>
</comment>
<organism evidence="2 3">
    <name type="scientific">Amycolatopsis cihanbeyliensis</name>
    <dbReference type="NCBI Taxonomy" id="1128664"/>
    <lineage>
        <taxon>Bacteria</taxon>
        <taxon>Bacillati</taxon>
        <taxon>Actinomycetota</taxon>
        <taxon>Actinomycetes</taxon>
        <taxon>Pseudonocardiales</taxon>
        <taxon>Pseudonocardiaceae</taxon>
        <taxon>Amycolatopsis</taxon>
    </lineage>
</organism>
<evidence type="ECO:0000313" key="3">
    <source>
        <dbReference type="Proteomes" id="UP000320876"/>
    </source>
</evidence>
<keyword evidence="3" id="KW-1185">Reference proteome</keyword>
<evidence type="ECO:0000256" key="1">
    <source>
        <dbReference type="SAM" id="Phobius"/>
    </source>
</evidence>
<evidence type="ECO:0000313" key="2">
    <source>
        <dbReference type="EMBL" id="TQJ04913.1"/>
    </source>
</evidence>
<name>A0A542DP77_AMYCI</name>
<dbReference type="EMBL" id="VFML01000001">
    <property type="protein sequence ID" value="TQJ04913.1"/>
    <property type="molecule type" value="Genomic_DNA"/>
</dbReference>
<protein>
    <submittedName>
        <fullName evidence="2">Uncharacterized protein</fullName>
    </submittedName>
</protein>
<reference evidence="2 3" key="1">
    <citation type="submission" date="2019-06" db="EMBL/GenBank/DDBJ databases">
        <title>Sequencing the genomes of 1000 actinobacteria strains.</title>
        <authorList>
            <person name="Klenk H.-P."/>
        </authorList>
    </citation>
    <scope>NUCLEOTIDE SEQUENCE [LARGE SCALE GENOMIC DNA]</scope>
    <source>
        <strain evidence="2 3">DSM 45679</strain>
    </source>
</reference>
<proteinExistence type="predicted"/>